<accession>I4EZH6</accession>
<keyword evidence="2" id="KW-0808">Transferase</keyword>
<dbReference type="OMA" id="EESQCGW"/>
<dbReference type="CDD" id="cd06588">
    <property type="entry name" value="PhnB_like"/>
    <property type="match status" value="1"/>
</dbReference>
<dbReference type="InterPro" id="IPR009725">
    <property type="entry name" value="3_dmu_93_MTrfase"/>
</dbReference>
<dbReference type="HOGENOM" id="CLU_046006_22_1_11"/>
<keyword evidence="3" id="KW-1185">Reference proteome</keyword>
<keyword evidence="2" id="KW-0489">Methyltransferase</keyword>
<dbReference type="PANTHER" id="PTHR33990">
    <property type="entry name" value="PROTEIN YJDN-RELATED"/>
    <property type="match status" value="1"/>
</dbReference>
<organism evidence="2 3">
    <name type="scientific">Modestobacter italicus (strain DSM 44449 / CECT 9708 / BC 501)</name>
    <dbReference type="NCBI Taxonomy" id="2732864"/>
    <lineage>
        <taxon>Bacteria</taxon>
        <taxon>Bacillati</taxon>
        <taxon>Actinomycetota</taxon>
        <taxon>Actinomycetes</taxon>
        <taxon>Geodermatophilales</taxon>
        <taxon>Geodermatophilaceae</taxon>
        <taxon>Modestobacter</taxon>
    </lineage>
</organism>
<dbReference type="Pfam" id="PF06983">
    <property type="entry name" value="3-dmu-9_3-mt"/>
    <property type="match status" value="1"/>
</dbReference>
<protein>
    <submittedName>
        <fullName evidence="2">Methyltransferase</fullName>
    </submittedName>
</protein>
<dbReference type="AlphaFoldDB" id="I4EZH6"/>
<dbReference type="PIRSF" id="PIRSF021700">
    <property type="entry name" value="3_dmu_93_MTrfase"/>
    <property type="match status" value="1"/>
</dbReference>
<name>I4EZH6_MODI5</name>
<dbReference type="STRING" id="477641.MODMU_3377"/>
<dbReference type="GO" id="GO:0008168">
    <property type="term" value="F:methyltransferase activity"/>
    <property type="evidence" value="ECO:0007669"/>
    <property type="project" value="UniProtKB-KW"/>
</dbReference>
<proteinExistence type="predicted"/>
<dbReference type="Gene3D" id="3.10.180.10">
    <property type="entry name" value="2,3-Dihydroxybiphenyl 1,2-Dioxygenase, domain 1"/>
    <property type="match status" value="1"/>
</dbReference>
<dbReference type="InterPro" id="IPR028973">
    <property type="entry name" value="PhnB-like"/>
</dbReference>
<dbReference type="PATRIC" id="fig|477641.3.peg.3195"/>
<dbReference type="KEGG" id="mmar:MODMU_3377"/>
<evidence type="ECO:0000313" key="2">
    <source>
        <dbReference type="EMBL" id="CCH88789.1"/>
    </source>
</evidence>
<dbReference type="SUPFAM" id="SSF54593">
    <property type="entry name" value="Glyoxalase/Bleomycin resistance protein/Dihydroxybiphenyl dioxygenase"/>
    <property type="match status" value="1"/>
</dbReference>
<gene>
    <name evidence="2" type="ordered locus">MODMU_3377</name>
</gene>
<dbReference type="InterPro" id="IPR029068">
    <property type="entry name" value="Glyas_Bleomycin-R_OHBP_Dase"/>
</dbReference>
<dbReference type="GO" id="GO:0032259">
    <property type="term" value="P:methylation"/>
    <property type="evidence" value="ECO:0007669"/>
    <property type="project" value="UniProtKB-KW"/>
</dbReference>
<dbReference type="EMBL" id="FO203431">
    <property type="protein sequence ID" value="CCH88789.1"/>
    <property type="molecule type" value="Genomic_DNA"/>
</dbReference>
<evidence type="ECO:0000259" key="1">
    <source>
        <dbReference type="Pfam" id="PF06983"/>
    </source>
</evidence>
<dbReference type="eggNOG" id="COG3865">
    <property type="taxonomic scope" value="Bacteria"/>
</dbReference>
<dbReference type="Proteomes" id="UP000006461">
    <property type="component" value="Chromosome"/>
</dbReference>
<feature type="domain" description="PhnB-like" evidence="1">
    <location>
        <begin position="4"/>
        <end position="118"/>
    </location>
</feature>
<dbReference type="OrthoDB" id="9806473at2"/>
<reference evidence="2 3" key="1">
    <citation type="journal article" date="2012" name="J. Bacteriol.">
        <title>Genome Sequence of Radiation-Resistant Modestobacter marinus Strain BC501, a Representative Actinobacterium That Thrives on Calcareous Stone Surfaces.</title>
        <authorList>
            <person name="Normand P."/>
            <person name="Gury J."/>
            <person name="Pujic P."/>
            <person name="Chouaia B."/>
            <person name="Crotti E."/>
            <person name="Brusetti L."/>
            <person name="Daffonchio D."/>
            <person name="Vacherie B."/>
            <person name="Barbe V."/>
            <person name="Medigue C."/>
            <person name="Calteau A."/>
            <person name="Ghodhbane-Gtari F."/>
            <person name="Essoussi I."/>
            <person name="Nouioui I."/>
            <person name="Abbassi-Ghozzi I."/>
            <person name="Gtari M."/>
        </authorList>
    </citation>
    <scope>NUCLEOTIDE SEQUENCE [LARGE SCALE GENOMIC DNA]</scope>
    <source>
        <strain evidence="3">BC 501</strain>
    </source>
</reference>
<dbReference type="PANTHER" id="PTHR33990:SF2">
    <property type="entry name" value="PHNB-LIKE DOMAIN-CONTAINING PROTEIN"/>
    <property type="match status" value="1"/>
</dbReference>
<sequence>MAEQQIVPNLWFDTQAEEAAQYYIDVFGSGRVISVMRYPEGSPGQAGSVMAVEFEAGGMRFVGINGGPQFTFSEAVSFQIDCADQAEVDRFWDRFIADGGEESQCGWLKDRYGLSWQVEPVGMVELFTDPDPARAQRAVQAMLGMRKLDLAALRAAADGVPVS</sequence>
<evidence type="ECO:0000313" key="3">
    <source>
        <dbReference type="Proteomes" id="UP000006461"/>
    </source>
</evidence>